<evidence type="ECO:0000259" key="2">
    <source>
        <dbReference type="Pfam" id="PF12766"/>
    </source>
</evidence>
<feature type="domain" description="Pyridoxamine 5'-phosphate oxidase Alr4036 family FMN-binding" evidence="2">
    <location>
        <begin position="2"/>
        <end position="90"/>
    </location>
</feature>
<dbReference type="SUPFAM" id="SSF50475">
    <property type="entry name" value="FMN-binding split barrel"/>
    <property type="match status" value="1"/>
</dbReference>
<dbReference type="InterPro" id="IPR024624">
    <property type="entry name" value="Pyridox_Oxase_Alr4036_FMN-bd"/>
</dbReference>
<sequence length="185" mass="21493">MPLWRQNLVKSLHKTRSVPESRYFQLATANQEGIPFCRTVVHRGLTDDNSLIVISDTRTEKYQQLVQNNRCHIAWYFAKTREQYRFHCLADISTKEESPDLVEAQWDKLSDAGKKQFLWGTPGTPRNGESALHVEGDYNTIPAHFCVLTLNIETVDYLNLRGNPQNREWHEKNEHGDWVSQSLIP</sequence>
<dbReference type="EMBL" id="JAAAWP010000001">
    <property type="protein sequence ID" value="NDW20233.1"/>
    <property type="molecule type" value="Genomic_DNA"/>
</dbReference>
<comment type="caution">
    <text evidence="3">The sequence shown here is derived from an EMBL/GenBank/DDBJ whole genome shotgun (WGS) entry which is preliminary data.</text>
</comment>
<dbReference type="InterPro" id="IPR012349">
    <property type="entry name" value="Split_barrel_FMN-bd"/>
</dbReference>
<feature type="compositionally biased region" description="Basic and acidic residues" evidence="1">
    <location>
        <begin position="167"/>
        <end position="177"/>
    </location>
</feature>
<organism evidence="3 4">
    <name type="scientific">Alteromonas hispanica</name>
    <dbReference type="NCBI Taxonomy" id="315421"/>
    <lineage>
        <taxon>Bacteria</taxon>
        <taxon>Pseudomonadati</taxon>
        <taxon>Pseudomonadota</taxon>
        <taxon>Gammaproteobacteria</taxon>
        <taxon>Alteromonadales</taxon>
        <taxon>Alteromonadaceae</taxon>
        <taxon>Alteromonas/Salinimonas group</taxon>
        <taxon>Alteromonas</taxon>
    </lineage>
</organism>
<dbReference type="PANTHER" id="PTHR28243">
    <property type="entry name" value="AGL049CP"/>
    <property type="match status" value="1"/>
</dbReference>
<evidence type="ECO:0000313" key="3">
    <source>
        <dbReference type="EMBL" id="NDW20233.1"/>
    </source>
</evidence>
<protein>
    <submittedName>
        <fullName evidence="3">Pyridoxamine 5'-phosphate oxidase</fullName>
    </submittedName>
</protein>
<dbReference type="RefSeq" id="WP_163109470.1">
    <property type="nucleotide sequence ID" value="NZ_JAAAWP010000001.1"/>
</dbReference>
<dbReference type="Proteomes" id="UP000478837">
    <property type="component" value="Unassembled WGS sequence"/>
</dbReference>
<accession>A0A6L9MQS5</accession>
<evidence type="ECO:0000313" key="4">
    <source>
        <dbReference type="Proteomes" id="UP000478837"/>
    </source>
</evidence>
<dbReference type="PANTHER" id="PTHR28243:SF1">
    <property type="entry name" value="PYRIDOXAMINE 5'-PHOSPHATE OXIDASE ALR4036 FAMILY FMN-BINDING DOMAIN-CONTAINING PROTEIN"/>
    <property type="match status" value="1"/>
</dbReference>
<keyword evidence="4" id="KW-1185">Reference proteome</keyword>
<gene>
    <name evidence="3" type="ORF">GTW09_01630</name>
</gene>
<dbReference type="GO" id="GO:0010181">
    <property type="term" value="F:FMN binding"/>
    <property type="evidence" value="ECO:0007669"/>
    <property type="project" value="InterPro"/>
</dbReference>
<dbReference type="Gene3D" id="2.30.110.10">
    <property type="entry name" value="Electron Transport, Fmn-binding Protein, Chain A"/>
    <property type="match status" value="1"/>
</dbReference>
<reference evidence="3 4" key="1">
    <citation type="submission" date="2020-01" db="EMBL/GenBank/DDBJ databases">
        <title>Genomes of bacteria type strains.</title>
        <authorList>
            <person name="Chen J."/>
            <person name="Zhu S."/>
            <person name="Yang J."/>
        </authorList>
    </citation>
    <scope>NUCLEOTIDE SEQUENCE [LARGE SCALE GENOMIC DNA]</scope>
    <source>
        <strain evidence="3 4">LMG 22958</strain>
    </source>
</reference>
<name>A0A6L9MQS5_9ALTE</name>
<dbReference type="AlphaFoldDB" id="A0A6L9MQS5"/>
<evidence type="ECO:0000256" key="1">
    <source>
        <dbReference type="SAM" id="MobiDB-lite"/>
    </source>
</evidence>
<dbReference type="Pfam" id="PF12766">
    <property type="entry name" value="Pyridox_oxase_2"/>
    <property type="match status" value="1"/>
</dbReference>
<proteinExistence type="predicted"/>
<feature type="region of interest" description="Disordered" evidence="1">
    <location>
        <begin position="166"/>
        <end position="185"/>
    </location>
</feature>